<evidence type="ECO:0000256" key="4">
    <source>
        <dbReference type="ARBA" id="ARBA00022692"/>
    </source>
</evidence>
<feature type="transmembrane region" description="Helical" evidence="7">
    <location>
        <begin position="94"/>
        <end position="115"/>
    </location>
</feature>
<keyword evidence="6 7" id="KW-0472">Membrane</keyword>
<evidence type="ECO:0000313" key="8">
    <source>
        <dbReference type="EMBL" id="MDP1028098.1"/>
    </source>
</evidence>
<keyword evidence="4 7" id="KW-0812">Transmembrane</keyword>
<protein>
    <recommendedName>
        <fullName evidence="10">MFS transporter</fullName>
    </recommendedName>
</protein>
<evidence type="ECO:0000313" key="9">
    <source>
        <dbReference type="Proteomes" id="UP001230685"/>
    </source>
</evidence>
<feature type="transmembrane region" description="Helical" evidence="7">
    <location>
        <begin position="121"/>
        <end position="142"/>
    </location>
</feature>
<evidence type="ECO:0000256" key="6">
    <source>
        <dbReference type="ARBA" id="ARBA00023136"/>
    </source>
</evidence>
<dbReference type="InterPro" id="IPR036259">
    <property type="entry name" value="MFS_trans_sf"/>
</dbReference>
<evidence type="ECO:0000256" key="1">
    <source>
        <dbReference type="ARBA" id="ARBA00004651"/>
    </source>
</evidence>
<feature type="transmembrane region" description="Helical" evidence="7">
    <location>
        <begin position="12"/>
        <end position="31"/>
    </location>
</feature>
<keyword evidence="5 7" id="KW-1133">Transmembrane helix</keyword>
<dbReference type="InterPro" id="IPR011701">
    <property type="entry name" value="MFS"/>
</dbReference>
<gene>
    <name evidence="8" type="ORF">Q5H91_12820</name>
</gene>
<dbReference type="Proteomes" id="UP001230685">
    <property type="component" value="Unassembled WGS sequence"/>
</dbReference>
<evidence type="ECO:0000256" key="7">
    <source>
        <dbReference type="SAM" id="Phobius"/>
    </source>
</evidence>
<feature type="transmembrane region" description="Helical" evidence="7">
    <location>
        <begin position="174"/>
        <end position="193"/>
    </location>
</feature>
<accession>A0ABT9EMA5</accession>
<feature type="transmembrane region" description="Helical" evidence="7">
    <location>
        <begin position="37"/>
        <end position="57"/>
    </location>
</feature>
<proteinExistence type="predicted"/>
<keyword evidence="2" id="KW-0813">Transport</keyword>
<dbReference type="SUPFAM" id="SSF103473">
    <property type="entry name" value="MFS general substrate transporter"/>
    <property type="match status" value="1"/>
</dbReference>
<comment type="subcellular location">
    <subcellularLocation>
        <location evidence="1">Cell membrane</location>
        <topology evidence="1">Multi-pass membrane protein</topology>
    </subcellularLocation>
</comment>
<dbReference type="RefSeq" id="WP_305173814.1">
    <property type="nucleotide sequence ID" value="NZ_JAUUDS010000007.1"/>
</dbReference>
<dbReference type="Gene3D" id="1.20.1250.20">
    <property type="entry name" value="MFS general substrate transporter like domains"/>
    <property type="match status" value="1"/>
</dbReference>
<organism evidence="8 9">
    <name type="scientific">Sphingomonas aurea</name>
    <dbReference type="NCBI Taxonomy" id="3063994"/>
    <lineage>
        <taxon>Bacteria</taxon>
        <taxon>Pseudomonadati</taxon>
        <taxon>Pseudomonadota</taxon>
        <taxon>Alphaproteobacteria</taxon>
        <taxon>Sphingomonadales</taxon>
        <taxon>Sphingomonadaceae</taxon>
        <taxon>Sphingomonas</taxon>
    </lineage>
</organism>
<dbReference type="Pfam" id="PF07690">
    <property type="entry name" value="MFS_1"/>
    <property type="match status" value="1"/>
</dbReference>
<name>A0ABT9EMA5_9SPHN</name>
<comment type="caution">
    <text evidence="8">The sequence shown here is derived from an EMBL/GenBank/DDBJ whole genome shotgun (WGS) entry which is preliminary data.</text>
</comment>
<feature type="transmembrane region" description="Helical" evidence="7">
    <location>
        <begin position="149"/>
        <end position="168"/>
    </location>
</feature>
<keyword evidence="3" id="KW-1003">Cell membrane</keyword>
<dbReference type="PANTHER" id="PTHR43266">
    <property type="entry name" value="MACROLIDE-EFFLUX PROTEIN"/>
    <property type="match status" value="1"/>
</dbReference>
<feature type="transmembrane region" description="Helical" evidence="7">
    <location>
        <begin position="241"/>
        <end position="262"/>
    </location>
</feature>
<sequence>MTLTRANAVLEFVRSVGMLIGPIAGGMLVAWGGTSNALLLDAASFVVLAVIVLGSGLRRPAMTPAESERATLWREYLPFLRDTRITAMIGSLTLAVYGTAIADVAFVFLVTVSLAAGPTAFGVLTACWAGGMMAGAAAAGTLRMPHSVPVAFAAAVVMGAATLAIGIVGTTMALGIAVIGIAFLFGGAANSVYNVAVRTTLQREASAGAHGKVAALYSAATNGAGVFGFLTGGLFTPDHATSAYVLGGSICIIAGLGGWLIFPLSRAGWR</sequence>
<evidence type="ECO:0000256" key="2">
    <source>
        <dbReference type="ARBA" id="ARBA00022448"/>
    </source>
</evidence>
<keyword evidence="9" id="KW-1185">Reference proteome</keyword>
<reference evidence="8 9" key="1">
    <citation type="submission" date="2023-07" db="EMBL/GenBank/DDBJ databases">
        <authorList>
            <person name="Kim M.K."/>
        </authorList>
    </citation>
    <scope>NUCLEOTIDE SEQUENCE [LARGE SCALE GENOMIC DNA]</scope>
    <source>
        <strain evidence="8 9">KR1UV-12</strain>
    </source>
</reference>
<evidence type="ECO:0000256" key="3">
    <source>
        <dbReference type="ARBA" id="ARBA00022475"/>
    </source>
</evidence>
<evidence type="ECO:0000256" key="5">
    <source>
        <dbReference type="ARBA" id="ARBA00022989"/>
    </source>
</evidence>
<feature type="transmembrane region" description="Helical" evidence="7">
    <location>
        <begin position="214"/>
        <end position="235"/>
    </location>
</feature>
<dbReference type="PANTHER" id="PTHR43266:SF2">
    <property type="entry name" value="MAJOR FACILITATOR SUPERFAMILY (MFS) PROFILE DOMAIN-CONTAINING PROTEIN"/>
    <property type="match status" value="1"/>
</dbReference>
<dbReference type="EMBL" id="JAUUDS010000007">
    <property type="protein sequence ID" value="MDP1028098.1"/>
    <property type="molecule type" value="Genomic_DNA"/>
</dbReference>
<evidence type="ECO:0008006" key="10">
    <source>
        <dbReference type="Google" id="ProtNLM"/>
    </source>
</evidence>